<evidence type="ECO:0000256" key="1">
    <source>
        <dbReference type="SAM" id="MobiDB-lite"/>
    </source>
</evidence>
<feature type="compositionally biased region" description="Gly residues" evidence="1">
    <location>
        <begin position="192"/>
        <end position="201"/>
    </location>
</feature>
<accession>A0ABR4N365</accession>
<reference evidence="2 3" key="1">
    <citation type="submission" date="2023-09" db="EMBL/GenBank/DDBJ databases">
        <title>Pangenome analysis of Batrachochytrium dendrobatidis and related Chytrids.</title>
        <authorList>
            <person name="Yacoub M.N."/>
            <person name="Stajich J.E."/>
            <person name="James T.Y."/>
        </authorList>
    </citation>
    <scope>NUCLEOTIDE SEQUENCE [LARGE SCALE GENOMIC DNA]</scope>
    <source>
        <strain evidence="2 3">JEL0888</strain>
    </source>
</reference>
<comment type="caution">
    <text evidence="2">The sequence shown here is derived from an EMBL/GenBank/DDBJ whole genome shotgun (WGS) entry which is preliminary data.</text>
</comment>
<name>A0ABR4N365_9FUNG</name>
<gene>
    <name evidence="2" type="ORF">HK105_206525</name>
</gene>
<evidence type="ECO:0000313" key="2">
    <source>
        <dbReference type="EMBL" id="KAL2913934.1"/>
    </source>
</evidence>
<dbReference type="Proteomes" id="UP001527925">
    <property type="component" value="Unassembled WGS sequence"/>
</dbReference>
<organism evidence="2 3">
    <name type="scientific">Polyrhizophydium stewartii</name>
    <dbReference type="NCBI Taxonomy" id="2732419"/>
    <lineage>
        <taxon>Eukaryota</taxon>
        <taxon>Fungi</taxon>
        <taxon>Fungi incertae sedis</taxon>
        <taxon>Chytridiomycota</taxon>
        <taxon>Chytridiomycota incertae sedis</taxon>
        <taxon>Chytridiomycetes</taxon>
        <taxon>Rhizophydiales</taxon>
        <taxon>Rhizophydiales incertae sedis</taxon>
        <taxon>Polyrhizophydium</taxon>
    </lineage>
</organism>
<proteinExistence type="predicted"/>
<protein>
    <submittedName>
        <fullName evidence="2">Uncharacterized protein</fullName>
    </submittedName>
</protein>
<evidence type="ECO:0000313" key="3">
    <source>
        <dbReference type="Proteomes" id="UP001527925"/>
    </source>
</evidence>
<keyword evidence="3" id="KW-1185">Reference proteome</keyword>
<feature type="region of interest" description="Disordered" evidence="1">
    <location>
        <begin position="192"/>
        <end position="216"/>
    </location>
</feature>
<feature type="compositionally biased region" description="Basic and acidic residues" evidence="1">
    <location>
        <begin position="83"/>
        <end position="92"/>
    </location>
</feature>
<dbReference type="EMBL" id="JADGIZ020000039">
    <property type="protein sequence ID" value="KAL2913934.1"/>
    <property type="molecule type" value="Genomic_DNA"/>
</dbReference>
<sequence length="309" mass="33012">MAAATSIKLLERLELLERDWAVAHAKGTRIIASLANLHQQRRRTLEFHQAPRGAGVHRPPVPSSRRSAPSSEHTGGNGNGDDSSGKREDDRGGQPPAWSTVQAGPTHRMHLELDTARNAAVSPAFLELFPGVMDRLLVKQTLALERTLGMLADVVSDDMHAVVAAMGVLARDAVAKAGPMAIAGAGEASTVSGGGGSGGGCASSKSAKHKQEHAEPPPQVPAIVARLLIDPAEIPVFLAASWIDAVATMYQRELFVREDLLAEVDLGTAADATSRGAEWLQAQWEATTWLDKDFEEMVHDRLRIAQQSQ</sequence>
<feature type="region of interest" description="Disordered" evidence="1">
    <location>
        <begin position="46"/>
        <end position="107"/>
    </location>
</feature>